<sequence>MTLTLTGIRLEAPFWLYSPFPRRRGPGCLILTSHTPQTPAGARCEGALKGREELRDRPRRRRSRPTTPSGTPRGAPTLTTVHLLLLSDTHLPKRARELPAPLLDELPHADVVFHAGDWVDTATLDLLETRCRRLVGVYGNNDGPDLRARLPEVAYADLGGLRFAVVHETGPAQGREARCAARFPDVDVLVFGHSHIPWDSTADTGLRLLNPGSPTDRRRQPHCTYLTATVTDGGQLTDVVLHRLAPRRT</sequence>
<dbReference type="NCBIfam" id="TIGR00040">
    <property type="entry name" value="yfcE"/>
    <property type="match status" value="1"/>
</dbReference>
<name>A0ABU0RWN7_9ACTN</name>
<dbReference type="Pfam" id="PF12850">
    <property type="entry name" value="Metallophos_2"/>
    <property type="match status" value="1"/>
</dbReference>
<feature type="domain" description="Calcineurin-like phosphoesterase" evidence="4">
    <location>
        <begin position="83"/>
        <end position="232"/>
    </location>
</feature>
<comment type="cofactor">
    <cofactor evidence="2">
        <name>a divalent metal cation</name>
        <dbReference type="ChEBI" id="CHEBI:60240"/>
    </cofactor>
</comment>
<evidence type="ECO:0000256" key="2">
    <source>
        <dbReference type="RuleBase" id="RU362039"/>
    </source>
</evidence>
<evidence type="ECO:0000256" key="3">
    <source>
        <dbReference type="SAM" id="MobiDB-lite"/>
    </source>
</evidence>
<organism evidence="5 6">
    <name type="scientific">Streptomyces turgidiscabies</name>
    <dbReference type="NCBI Taxonomy" id="85558"/>
    <lineage>
        <taxon>Bacteria</taxon>
        <taxon>Bacillati</taxon>
        <taxon>Actinomycetota</taxon>
        <taxon>Actinomycetes</taxon>
        <taxon>Kitasatosporales</taxon>
        <taxon>Streptomycetaceae</taxon>
        <taxon>Streptomyces</taxon>
    </lineage>
</organism>
<keyword evidence="6" id="KW-1185">Reference proteome</keyword>
<reference evidence="5 6" key="1">
    <citation type="submission" date="2023-07" db="EMBL/GenBank/DDBJ databases">
        <title>Comparative genomics of wheat-associated soil bacteria to identify genetic determinants of phenazine resistance.</title>
        <authorList>
            <person name="Mouncey N."/>
        </authorList>
    </citation>
    <scope>NUCLEOTIDE SEQUENCE [LARGE SCALE GENOMIC DNA]</scope>
    <source>
        <strain evidence="5 6">W2I16</strain>
    </source>
</reference>
<evidence type="ECO:0000313" key="5">
    <source>
        <dbReference type="EMBL" id="MDQ0936402.1"/>
    </source>
</evidence>
<gene>
    <name evidence="5" type="ORF">QFZ49_006377</name>
</gene>
<dbReference type="EMBL" id="JAUSZS010000008">
    <property type="protein sequence ID" value="MDQ0936402.1"/>
    <property type="molecule type" value="Genomic_DNA"/>
</dbReference>
<accession>A0ABU0RWN7</accession>
<keyword evidence="2" id="KW-0479">Metal-binding</keyword>
<comment type="caution">
    <text evidence="5">The sequence shown here is derived from an EMBL/GenBank/DDBJ whole genome shotgun (WGS) entry which is preliminary data.</text>
</comment>
<feature type="region of interest" description="Disordered" evidence="3">
    <location>
        <begin position="31"/>
        <end position="77"/>
    </location>
</feature>
<protein>
    <recommendedName>
        <fullName evidence="2">Phosphoesterase</fullName>
        <ecNumber evidence="2">3.1.4.-</ecNumber>
    </recommendedName>
</protein>
<feature type="compositionally biased region" description="Low complexity" evidence="3">
    <location>
        <begin position="65"/>
        <end position="77"/>
    </location>
</feature>
<dbReference type="PANTHER" id="PTHR11124">
    <property type="entry name" value="VACUOLAR SORTING PROTEIN VPS29"/>
    <property type="match status" value="1"/>
</dbReference>
<dbReference type="InterPro" id="IPR024654">
    <property type="entry name" value="Calcineurin-like_PHP_lpxH"/>
</dbReference>
<dbReference type="EC" id="3.1.4.-" evidence="2"/>
<dbReference type="Gene3D" id="3.60.21.10">
    <property type="match status" value="1"/>
</dbReference>
<feature type="compositionally biased region" description="Basic and acidic residues" evidence="3">
    <location>
        <begin position="46"/>
        <end position="56"/>
    </location>
</feature>
<dbReference type="InterPro" id="IPR029052">
    <property type="entry name" value="Metallo-depent_PP-like"/>
</dbReference>
<proteinExistence type="inferred from homology"/>
<dbReference type="SUPFAM" id="SSF56300">
    <property type="entry name" value="Metallo-dependent phosphatases"/>
    <property type="match status" value="1"/>
</dbReference>
<dbReference type="InterPro" id="IPR000979">
    <property type="entry name" value="Phosphodiesterase_MJ0936/Vps29"/>
</dbReference>
<evidence type="ECO:0000313" key="6">
    <source>
        <dbReference type="Proteomes" id="UP001223072"/>
    </source>
</evidence>
<evidence type="ECO:0000259" key="4">
    <source>
        <dbReference type="Pfam" id="PF12850"/>
    </source>
</evidence>
<evidence type="ECO:0000256" key="1">
    <source>
        <dbReference type="ARBA" id="ARBA00008950"/>
    </source>
</evidence>
<comment type="similarity">
    <text evidence="1 2">Belongs to the metallophosphoesterase superfamily. YfcE family.</text>
</comment>
<dbReference type="Proteomes" id="UP001223072">
    <property type="component" value="Unassembled WGS sequence"/>
</dbReference>